<dbReference type="Pfam" id="PF04434">
    <property type="entry name" value="SWIM"/>
    <property type="match status" value="1"/>
</dbReference>
<dbReference type="InterPro" id="IPR007527">
    <property type="entry name" value="Znf_SWIM"/>
</dbReference>
<dbReference type="GO" id="GO:0008270">
    <property type="term" value="F:zinc ion binding"/>
    <property type="evidence" value="ECO:0007669"/>
    <property type="project" value="UniProtKB-KW"/>
</dbReference>
<keyword evidence="1" id="KW-0862">Zinc</keyword>
<dbReference type="RefSeq" id="WP_168412129.1">
    <property type="nucleotide sequence ID" value="NZ_JAAXPW010000008.1"/>
</dbReference>
<evidence type="ECO:0000313" key="4">
    <source>
        <dbReference type="EMBL" id="MBB5148618.1"/>
    </source>
</evidence>
<accession>A0A840PWQ9</accession>
<proteinExistence type="predicted"/>
<keyword evidence="1" id="KW-0863">Zinc-finger</keyword>
<keyword evidence="2" id="KW-0175">Coiled coil</keyword>
<dbReference type="EMBL" id="JACHGZ010000008">
    <property type="protein sequence ID" value="MBB5148618.1"/>
    <property type="molecule type" value="Genomic_DNA"/>
</dbReference>
<gene>
    <name evidence="4" type="ORF">HNR36_001004</name>
</gene>
<feature type="coiled-coil region" evidence="2">
    <location>
        <begin position="76"/>
        <end position="110"/>
    </location>
</feature>
<dbReference type="AlphaFoldDB" id="A0A840PWQ9"/>
<keyword evidence="5" id="KW-1185">Reference proteome</keyword>
<comment type="caution">
    <text evidence="4">The sequence shown here is derived from an EMBL/GenBank/DDBJ whole genome shotgun (WGS) entry which is preliminary data.</text>
</comment>
<organism evidence="4 5">
    <name type="scientific">Ureibacillus thermosphaericus</name>
    <dbReference type="NCBI Taxonomy" id="51173"/>
    <lineage>
        <taxon>Bacteria</taxon>
        <taxon>Bacillati</taxon>
        <taxon>Bacillota</taxon>
        <taxon>Bacilli</taxon>
        <taxon>Bacillales</taxon>
        <taxon>Caryophanaceae</taxon>
        <taxon>Ureibacillus</taxon>
    </lineage>
</organism>
<evidence type="ECO:0000313" key="5">
    <source>
        <dbReference type="Proteomes" id="UP000557217"/>
    </source>
</evidence>
<dbReference type="PROSITE" id="PS50966">
    <property type="entry name" value="ZF_SWIM"/>
    <property type="match status" value="1"/>
</dbReference>
<evidence type="ECO:0000256" key="2">
    <source>
        <dbReference type="SAM" id="Coils"/>
    </source>
</evidence>
<protein>
    <recommendedName>
        <fullName evidence="3">SWIM-type domain-containing protein</fullName>
    </recommendedName>
</protein>
<dbReference type="Proteomes" id="UP000557217">
    <property type="component" value="Unassembled WGS sequence"/>
</dbReference>
<feature type="domain" description="SWIM-type" evidence="3">
    <location>
        <begin position="15"/>
        <end position="52"/>
    </location>
</feature>
<reference evidence="4 5" key="1">
    <citation type="submission" date="2020-08" db="EMBL/GenBank/DDBJ databases">
        <title>Genomic Encyclopedia of Type Strains, Phase IV (KMG-IV): sequencing the most valuable type-strain genomes for metagenomic binning, comparative biology and taxonomic classification.</title>
        <authorList>
            <person name="Goeker M."/>
        </authorList>
    </citation>
    <scope>NUCLEOTIDE SEQUENCE [LARGE SCALE GENOMIC DNA]</scope>
    <source>
        <strain evidence="4 5">DSM 10633</strain>
    </source>
</reference>
<name>A0A840PWQ9_URETH</name>
<evidence type="ECO:0000256" key="1">
    <source>
        <dbReference type="PROSITE-ProRule" id="PRU00325"/>
    </source>
</evidence>
<evidence type="ECO:0000259" key="3">
    <source>
        <dbReference type="PROSITE" id="PS50966"/>
    </source>
</evidence>
<keyword evidence="1" id="KW-0479">Metal-binding</keyword>
<sequence length="110" mass="12643">MIYTFSIQGSSEEPYTLQFSITEKSFKAECNCPAGLMGTLCKHIIWIIEGQIPSNLIDGDISKIVEISKAFHSSEVGDVYNHYKELEKEIEKLKKELKNRKKQVARLLYE</sequence>